<evidence type="ECO:0000313" key="3">
    <source>
        <dbReference type="Proteomes" id="UP000237340"/>
    </source>
</evidence>
<evidence type="ECO:0000256" key="1">
    <source>
        <dbReference type="SAM" id="MobiDB-lite"/>
    </source>
</evidence>
<feature type="region of interest" description="Disordered" evidence="1">
    <location>
        <begin position="174"/>
        <end position="195"/>
    </location>
</feature>
<dbReference type="AlphaFoldDB" id="A0A2S3ZJ62"/>
<feature type="region of interest" description="Disordered" evidence="1">
    <location>
        <begin position="1"/>
        <end position="68"/>
    </location>
</feature>
<dbReference type="Proteomes" id="UP000237340">
    <property type="component" value="Unassembled WGS sequence"/>
</dbReference>
<gene>
    <name evidence="2" type="ORF">C3B61_06965</name>
</gene>
<organism evidence="2 3">
    <name type="scientific">Cryobacterium zongtaii</name>
    <dbReference type="NCBI Taxonomy" id="1259217"/>
    <lineage>
        <taxon>Bacteria</taxon>
        <taxon>Bacillati</taxon>
        <taxon>Actinomycetota</taxon>
        <taxon>Actinomycetes</taxon>
        <taxon>Micrococcales</taxon>
        <taxon>Microbacteriaceae</taxon>
        <taxon>Cryobacterium</taxon>
    </lineage>
</organism>
<feature type="compositionally biased region" description="Polar residues" evidence="1">
    <location>
        <begin position="182"/>
        <end position="195"/>
    </location>
</feature>
<evidence type="ECO:0000313" key="2">
    <source>
        <dbReference type="EMBL" id="POH67629.1"/>
    </source>
</evidence>
<reference evidence="2 3" key="1">
    <citation type="submission" date="2018-01" db="EMBL/GenBank/DDBJ databases">
        <title>Cryobacterium sp. nov., from glaciers in China.</title>
        <authorList>
            <person name="Liu Q."/>
            <person name="Xin Y.-H."/>
        </authorList>
    </citation>
    <scope>NUCLEOTIDE SEQUENCE [LARGE SCALE GENOMIC DNA]</scope>
    <source>
        <strain evidence="2 3">TMN-42</strain>
    </source>
</reference>
<name>A0A2S3ZJ62_9MICO</name>
<sequence length="195" mass="21013">MTTTAPEPIQPELALTKPTPRVDVAPLPGGPEVPASDTDADQGNRRRDPAAEAANRRHQLREVETERDTLRSQLAASRREHVEALLHADTDLRGDGAAGGVILHRPADLWEVIGVNVDDLYTGDGTLDRNAVADAIDAGIAGRAYLARASMRGVPDVPPTDPVREALERQRWSPLGHHRTPDTGTTWKGALNSNP</sequence>
<keyword evidence="3" id="KW-1185">Reference proteome</keyword>
<proteinExistence type="predicted"/>
<dbReference type="RefSeq" id="WP_103459975.1">
    <property type="nucleotide sequence ID" value="NZ_PPXD01000007.1"/>
</dbReference>
<accession>A0A2S3ZJ62</accession>
<protein>
    <submittedName>
        <fullName evidence="2">Uncharacterized protein</fullName>
    </submittedName>
</protein>
<comment type="caution">
    <text evidence="2">The sequence shown here is derived from an EMBL/GenBank/DDBJ whole genome shotgun (WGS) entry which is preliminary data.</text>
</comment>
<dbReference type="EMBL" id="PPXD01000007">
    <property type="protein sequence ID" value="POH67629.1"/>
    <property type="molecule type" value="Genomic_DNA"/>
</dbReference>